<evidence type="ECO:0000256" key="1">
    <source>
        <dbReference type="RuleBase" id="RU000411"/>
    </source>
</evidence>
<sequence>MTETSPSAPTPTRSALSDGAAVVDALTVGLLADLAGPDDADHAGDLVLSPFSVAAALGMALAGASGGTEREMARVLGDLPPERIHAGLAAVTTHLAGLAGPVVLADGTDDEVALSPANAVYAQAGLPWQRAFLDLLDSAYSVEPHAADFRGAPEQARGEINHWVAQRTADRIPELVPAGAVDADTRLVLVNALHLKAPWATQFEEAHTRPGRFTTAEGREVEVPMMRSVGAASGHAEVDGARVVRLPYATGRLAMTVVLPPEGEEAALRRRLGERGWRAYAGAEVAGEVDLTMPRWEARTQAELGDALARLGMASAFSGEDADFSAMTPEDRLAIAAVVHEGWVAVGEAGTEAAAATAVMMRLAGAVVRVEREEVVLDRPFAWCVHDVEHGVPVFVGWVADPSE</sequence>
<accession>A0ABU3Q1F5</accession>
<dbReference type="SUPFAM" id="SSF56574">
    <property type="entry name" value="Serpins"/>
    <property type="match status" value="1"/>
</dbReference>
<dbReference type="CDD" id="cd19590">
    <property type="entry name" value="serpin_thermopin-like"/>
    <property type="match status" value="1"/>
</dbReference>
<keyword evidence="4" id="KW-1185">Reference proteome</keyword>
<dbReference type="RefSeq" id="WP_315735985.1">
    <property type="nucleotide sequence ID" value="NZ_JAVYII010000011.1"/>
</dbReference>
<evidence type="ECO:0000313" key="3">
    <source>
        <dbReference type="EMBL" id="MDT9595346.1"/>
    </source>
</evidence>
<dbReference type="InterPro" id="IPR042178">
    <property type="entry name" value="Serpin_sf_1"/>
</dbReference>
<dbReference type="InterPro" id="IPR023796">
    <property type="entry name" value="Serpin_dom"/>
</dbReference>
<dbReference type="Gene3D" id="3.30.497.10">
    <property type="entry name" value="Antithrombin, subunit I, domain 2"/>
    <property type="match status" value="1"/>
</dbReference>
<organism evidence="3 4">
    <name type="scientific">Nocardioides imazamoxiresistens</name>
    <dbReference type="NCBI Taxonomy" id="3231893"/>
    <lineage>
        <taxon>Bacteria</taxon>
        <taxon>Bacillati</taxon>
        <taxon>Actinomycetota</taxon>
        <taxon>Actinomycetes</taxon>
        <taxon>Propionibacteriales</taxon>
        <taxon>Nocardioidaceae</taxon>
        <taxon>Nocardioides</taxon>
    </lineage>
</organism>
<dbReference type="SMART" id="SM00093">
    <property type="entry name" value="SERPIN"/>
    <property type="match status" value="1"/>
</dbReference>
<evidence type="ECO:0000259" key="2">
    <source>
        <dbReference type="SMART" id="SM00093"/>
    </source>
</evidence>
<comment type="caution">
    <text evidence="3">The sequence shown here is derived from an EMBL/GenBank/DDBJ whole genome shotgun (WGS) entry which is preliminary data.</text>
</comment>
<gene>
    <name evidence="3" type="ORF">RDV89_19820</name>
</gene>
<reference evidence="3 4" key="1">
    <citation type="submission" date="2023-08" db="EMBL/GenBank/DDBJ databases">
        <title>Nocardioides seae sp. nov., a bacterium isolated from a soil.</title>
        <authorList>
            <person name="Wang X."/>
        </authorList>
    </citation>
    <scope>NUCLEOTIDE SEQUENCE [LARGE SCALE GENOMIC DNA]</scope>
    <source>
        <strain evidence="3 4">YZH12</strain>
    </source>
</reference>
<dbReference type="Pfam" id="PF00079">
    <property type="entry name" value="Serpin"/>
    <property type="match status" value="1"/>
</dbReference>
<dbReference type="InterPro" id="IPR036186">
    <property type="entry name" value="Serpin_sf"/>
</dbReference>
<feature type="domain" description="Serpin" evidence="2">
    <location>
        <begin position="28"/>
        <end position="402"/>
    </location>
</feature>
<dbReference type="InterPro" id="IPR042185">
    <property type="entry name" value="Serpin_sf_2"/>
</dbReference>
<dbReference type="InterPro" id="IPR000215">
    <property type="entry name" value="Serpin_fam"/>
</dbReference>
<dbReference type="PANTHER" id="PTHR11461">
    <property type="entry name" value="SERINE PROTEASE INHIBITOR, SERPIN"/>
    <property type="match status" value="1"/>
</dbReference>
<name>A0ABU3Q1F5_9ACTN</name>
<dbReference type="Gene3D" id="2.30.39.10">
    <property type="entry name" value="Alpha-1-antitrypsin, domain 1"/>
    <property type="match status" value="1"/>
</dbReference>
<evidence type="ECO:0000313" key="4">
    <source>
        <dbReference type="Proteomes" id="UP001268542"/>
    </source>
</evidence>
<comment type="similarity">
    <text evidence="1">Belongs to the serpin family.</text>
</comment>
<dbReference type="PANTHER" id="PTHR11461:SF211">
    <property type="entry name" value="GH10112P-RELATED"/>
    <property type="match status" value="1"/>
</dbReference>
<dbReference type="Proteomes" id="UP001268542">
    <property type="component" value="Unassembled WGS sequence"/>
</dbReference>
<protein>
    <submittedName>
        <fullName evidence="3">Serpin family protein</fullName>
    </submittedName>
</protein>
<dbReference type="EMBL" id="JAVYII010000011">
    <property type="protein sequence ID" value="MDT9595346.1"/>
    <property type="molecule type" value="Genomic_DNA"/>
</dbReference>
<proteinExistence type="inferred from homology"/>